<accession>A0A0E9PAI5</accession>
<organism evidence="1">
    <name type="scientific">Anguilla anguilla</name>
    <name type="common">European freshwater eel</name>
    <name type="synonym">Muraena anguilla</name>
    <dbReference type="NCBI Taxonomy" id="7936"/>
    <lineage>
        <taxon>Eukaryota</taxon>
        <taxon>Metazoa</taxon>
        <taxon>Chordata</taxon>
        <taxon>Craniata</taxon>
        <taxon>Vertebrata</taxon>
        <taxon>Euteleostomi</taxon>
        <taxon>Actinopterygii</taxon>
        <taxon>Neopterygii</taxon>
        <taxon>Teleostei</taxon>
        <taxon>Anguilliformes</taxon>
        <taxon>Anguillidae</taxon>
        <taxon>Anguilla</taxon>
    </lineage>
</organism>
<protein>
    <submittedName>
        <fullName evidence="1">Uncharacterized protein</fullName>
    </submittedName>
</protein>
<name>A0A0E9PAI5_ANGAN</name>
<dbReference type="AlphaFoldDB" id="A0A0E9PAI5"/>
<proteinExistence type="predicted"/>
<dbReference type="EMBL" id="GBXM01107734">
    <property type="protein sequence ID" value="JAH00843.1"/>
    <property type="molecule type" value="Transcribed_RNA"/>
</dbReference>
<reference evidence="1" key="2">
    <citation type="journal article" date="2015" name="Fish Shellfish Immunol.">
        <title>Early steps in the European eel (Anguilla anguilla)-Vibrio vulnificus interaction in the gills: Role of the RtxA13 toxin.</title>
        <authorList>
            <person name="Callol A."/>
            <person name="Pajuelo D."/>
            <person name="Ebbesson L."/>
            <person name="Teles M."/>
            <person name="MacKenzie S."/>
            <person name="Amaro C."/>
        </authorList>
    </citation>
    <scope>NUCLEOTIDE SEQUENCE</scope>
</reference>
<reference evidence="1" key="1">
    <citation type="submission" date="2014-11" db="EMBL/GenBank/DDBJ databases">
        <authorList>
            <person name="Amaro Gonzalez C."/>
        </authorList>
    </citation>
    <scope>NUCLEOTIDE SEQUENCE</scope>
</reference>
<sequence length="65" mass="7460">MTAHQPRPGSLAARQSTIMPEPTFNRREGCSNLMRGNRGFFSLSMWCLKTLRKAKIITLRCIIHK</sequence>
<evidence type="ECO:0000313" key="1">
    <source>
        <dbReference type="EMBL" id="JAH00843.1"/>
    </source>
</evidence>